<dbReference type="Proteomes" id="UP001286313">
    <property type="component" value="Unassembled WGS sequence"/>
</dbReference>
<sequence length="95" mass="10313">MQGEKVPWLPSVIFGCVSVIAAATTMILRETKGVPLPDTISDLTTPSHQTSIRTTDNDVKAALEMTMDTEVASPLFKSEQDRTNEEGDIKSDCIS</sequence>
<keyword evidence="4" id="KW-1185">Reference proteome</keyword>
<comment type="caution">
    <text evidence="3">The sequence shown here is derived from an EMBL/GenBank/DDBJ whole genome shotgun (WGS) entry which is preliminary data.</text>
</comment>
<evidence type="ECO:0000313" key="3">
    <source>
        <dbReference type="EMBL" id="KAK3886472.1"/>
    </source>
</evidence>
<evidence type="ECO:0000256" key="1">
    <source>
        <dbReference type="SAM" id="MobiDB-lite"/>
    </source>
</evidence>
<feature type="transmembrane region" description="Helical" evidence="2">
    <location>
        <begin position="6"/>
        <end position="28"/>
    </location>
</feature>
<keyword evidence="2" id="KW-0472">Membrane</keyword>
<evidence type="ECO:0000256" key="2">
    <source>
        <dbReference type="SAM" id="Phobius"/>
    </source>
</evidence>
<accession>A0AAE1G7I7</accession>
<reference evidence="3" key="1">
    <citation type="submission" date="2023-10" db="EMBL/GenBank/DDBJ databases">
        <title>Genome assemblies of two species of porcelain crab, Petrolisthes cinctipes and Petrolisthes manimaculis (Anomura: Porcellanidae).</title>
        <authorList>
            <person name="Angst P."/>
        </authorList>
    </citation>
    <scope>NUCLEOTIDE SEQUENCE</scope>
    <source>
        <strain evidence="3">PB745_01</strain>
        <tissue evidence="3">Gill</tissue>
    </source>
</reference>
<evidence type="ECO:0000313" key="4">
    <source>
        <dbReference type="Proteomes" id="UP001286313"/>
    </source>
</evidence>
<feature type="region of interest" description="Disordered" evidence="1">
    <location>
        <begin position="70"/>
        <end position="95"/>
    </location>
</feature>
<organism evidence="3 4">
    <name type="scientific">Petrolisthes cinctipes</name>
    <name type="common">Flat porcelain crab</name>
    <dbReference type="NCBI Taxonomy" id="88211"/>
    <lineage>
        <taxon>Eukaryota</taxon>
        <taxon>Metazoa</taxon>
        <taxon>Ecdysozoa</taxon>
        <taxon>Arthropoda</taxon>
        <taxon>Crustacea</taxon>
        <taxon>Multicrustacea</taxon>
        <taxon>Malacostraca</taxon>
        <taxon>Eumalacostraca</taxon>
        <taxon>Eucarida</taxon>
        <taxon>Decapoda</taxon>
        <taxon>Pleocyemata</taxon>
        <taxon>Anomura</taxon>
        <taxon>Galatheoidea</taxon>
        <taxon>Porcellanidae</taxon>
        <taxon>Petrolisthes</taxon>
    </lineage>
</organism>
<protein>
    <submittedName>
        <fullName evidence="3">Uncharacterized protein</fullName>
    </submittedName>
</protein>
<dbReference type="EMBL" id="JAWQEG010000693">
    <property type="protein sequence ID" value="KAK3886472.1"/>
    <property type="molecule type" value="Genomic_DNA"/>
</dbReference>
<feature type="compositionally biased region" description="Basic and acidic residues" evidence="1">
    <location>
        <begin position="78"/>
        <end position="95"/>
    </location>
</feature>
<dbReference type="AlphaFoldDB" id="A0AAE1G7I7"/>
<proteinExistence type="predicted"/>
<gene>
    <name evidence="3" type="ORF">Pcinc_009343</name>
</gene>
<keyword evidence="2" id="KW-0812">Transmembrane</keyword>
<keyword evidence="2" id="KW-1133">Transmembrane helix</keyword>
<dbReference type="PROSITE" id="PS51257">
    <property type="entry name" value="PROKAR_LIPOPROTEIN"/>
    <property type="match status" value="1"/>
</dbReference>
<name>A0AAE1G7I7_PETCI</name>